<dbReference type="InterPro" id="IPR015421">
    <property type="entry name" value="PyrdxlP-dep_Trfase_major"/>
</dbReference>
<comment type="cofactor">
    <cofactor evidence="1">
        <name>pyridoxal 5'-phosphate</name>
        <dbReference type="ChEBI" id="CHEBI:597326"/>
    </cofactor>
</comment>
<evidence type="ECO:0000313" key="5">
    <source>
        <dbReference type="Proteomes" id="UP000078200"/>
    </source>
</evidence>
<dbReference type="AlphaFoldDB" id="A0A1A9UK90"/>
<dbReference type="Pfam" id="PF00266">
    <property type="entry name" value="Aminotran_5"/>
    <property type="match status" value="1"/>
</dbReference>
<keyword evidence="5" id="KW-1185">Reference proteome</keyword>
<evidence type="ECO:0000256" key="2">
    <source>
        <dbReference type="ARBA" id="ARBA00006490"/>
    </source>
</evidence>
<dbReference type="InterPro" id="IPR015424">
    <property type="entry name" value="PyrdxlP-dep_Trfase"/>
</dbReference>
<dbReference type="PANTHER" id="PTHR11601">
    <property type="entry name" value="CYSTEINE DESULFURYLASE FAMILY MEMBER"/>
    <property type="match status" value="1"/>
</dbReference>
<dbReference type="SUPFAM" id="SSF53383">
    <property type="entry name" value="PLP-dependent transferases"/>
    <property type="match status" value="1"/>
</dbReference>
<comment type="similarity">
    <text evidence="2">Belongs to the class-V pyridoxal-phosphate-dependent aminotransferase family. NifS/IscS subfamily.</text>
</comment>
<dbReference type="GO" id="GO:0016740">
    <property type="term" value="F:transferase activity"/>
    <property type="evidence" value="ECO:0007669"/>
    <property type="project" value="UniProtKB-ARBA"/>
</dbReference>
<evidence type="ECO:0000313" key="4">
    <source>
        <dbReference type="EnsemblMetazoa" id="GAUT007466-PA"/>
    </source>
</evidence>
<reference evidence="4" key="1">
    <citation type="submission" date="2020-05" db="UniProtKB">
        <authorList>
            <consortium name="EnsemblMetazoa"/>
        </authorList>
    </citation>
    <scope>IDENTIFICATION</scope>
    <source>
        <strain evidence="4">TTRI</strain>
    </source>
</reference>
<protein>
    <recommendedName>
        <fullName evidence="3">Aminotransferase class V domain-containing protein</fullName>
    </recommendedName>
</protein>
<dbReference type="Gene3D" id="3.40.640.10">
    <property type="entry name" value="Type I PLP-dependent aspartate aminotransferase-like (Major domain)"/>
    <property type="match status" value="1"/>
</dbReference>
<name>A0A1A9UK90_GLOAU</name>
<sequence>MHVNNETGVIQDIKSFGKICRDSGILFHVDATQSVGKIPIDLRKIPVDLMSFNAHKIYGPKGIGVLFIRRRPPVYLKAQMHGGSQENSFRPGTLPVHQVVGMGEACCLVQKEMHEENKKIKKFRKILISGSACTSGDSHSSHVLQSMGISRLLSID</sequence>
<dbReference type="Proteomes" id="UP000078200">
    <property type="component" value="Unassembled WGS sequence"/>
</dbReference>
<dbReference type="STRING" id="7395.A0A1A9UK90"/>
<proteinExistence type="inferred from homology"/>
<dbReference type="PANTHER" id="PTHR11601:SF34">
    <property type="entry name" value="CYSTEINE DESULFURASE"/>
    <property type="match status" value="1"/>
</dbReference>
<dbReference type="InterPro" id="IPR000192">
    <property type="entry name" value="Aminotrans_V_dom"/>
</dbReference>
<evidence type="ECO:0000259" key="3">
    <source>
        <dbReference type="Pfam" id="PF00266"/>
    </source>
</evidence>
<accession>A0A1A9UK90</accession>
<dbReference type="EnsemblMetazoa" id="GAUT007466-RA">
    <property type="protein sequence ID" value="GAUT007466-PA"/>
    <property type="gene ID" value="GAUT007466"/>
</dbReference>
<dbReference type="InterPro" id="IPR015422">
    <property type="entry name" value="PyrdxlP-dep_Trfase_small"/>
</dbReference>
<organism evidence="4 5">
    <name type="scientific">Glossina austeni</name>
    <name type="common">Savannah tsetse fly</name>
    <dbReference type="NCBI Taxonomy" id="7395"/>
    <lineage>
        <taxon>Eukaryota</taxon>
        <taxon>Metazoa</taxon>
        <taxon>Ecdysozoa</taxon>
        <taxon>Arthropoda</taxon>
        <taxon>Hexapoda</taxon>
        <taxon>Insecta</taxon>
        <taxon>Pterygota</taxon>
        <taxon>Neoptera</taxon>
        <taxon>Endopterygota</taxon>
        <taxon>Diptera</taxon>
        <taxon>Brachycera</taxon>
        <taxon>Muscomorpha</taxon>
        <taxon>Hippoboscoidea</taxon>
        <taxon>Glossinidae</taxon>
        <taxon>Glossina</taxon>
    </lineage>
</organism>
<dbReference type="VEuPathDB" id="VectorBase:GAUT007466"/>
<feature type="domain" description="Aminotransferase class V" evidence="3">
    <location>
        <begin position="1"/>
        <end position="124"/>
    </location>
</feature>
<evidence type="ECO:0000256" key="1">
    <source>
        <dbReference type="ARBA" id="ARBA00001933"/>
    </source>
</evidence>
<dbReference type="Gene3D" id="3.90.1150.10">
    <property type="entry name" value="Aspartate Aminotransferase, domain 1"/>
    <property type="match status" value="1"/>
</dbReference>